<feature type="compositionally biased region" description="Basic and acidic residues" evidence="2">
    <location>
        <begin position="605"/>
        <end position="616"/>
    </location>
</feature>
<sequence>MTDTAEQQSTLKAAKDKNCPFCGQAFTSSSLGRHLDLYVKEKNPKPPDGIHDVEEIRKIRGGITRRHPRNSLARRETSTPVGTPTTTRKSPGSDAESSTRSPVLPRSAHGSVTSLSLSGPRWEGTAASNDAAPDSAKRSVPTRAMSRQMVKAQFEMKQKFQDAIDTSKAAELALREIIGSWRAAKTNVDINSMPFDFDPLSLDFPALTLQCLKQPPTLFSSTQHPTATSWSISPPGQRQFEALTAYFRDEFLKYKTKCIAAATTAEEDLGYPAQLKLSQPDPKEAARRAEKAVESLEEQVTEHLQSAYSVWTTLDQQRQSELWVLELARSVGRRQTELEKFKEAQQTLKQENAKLKTQLEQLGRLQHSRDSRIVSPTTIPMKEAMIEYLEEQRVNHGRVGVALKVDDGRSDLSTVVAKSIEKWKTVIVNARAANNSLSSQKALDAGPSPLSPALVTGGSQASQSQSVTSAPDTTHTAQTQQPRPQQQQQQPQQQQPPPPSPLGTPTQQHHNPVVPTLQQAPKGRNLSTTATADQPRGPQTTVVSQTSSVPVTTSMTSTDDAGSDLDADADAEMEDDDDGYAAMNTPASRPLQTMPPAANPQQSSHESDATKLEVPRTRGPAQRGAAGSPYARSVSHAAPSNSRARGSQLSNRSATNFIPAVPRNQEANANAMSPFTTQAELGIPVPDMSGDPMYMD</sequence>
<feature type="compositionally biased region" description="Basic residues" evidence="2">
    <location>
        <begin position="59"/>
        <end position="69"/>
    </location>
</feature>
<reference evidence="4" key="3">
    <citation type="submission" date="2025-08" db="UniProtKB">
        <authorList>
            <consortium name="RefSeq"/>
        </authorList>
    </citation>
    <scope>IDENTIFICATION</scope>
    <source>
        <strain evidence="4">NI907</strain>
    </source>
</reference>
<accession>A0A6P8BKK9</accession>
<feature type="region of interest" description="Disordered" evidence="2">
    <location>
        <begin position="438"/>
        <end position="652"/>
    </location>
</feature>
<dbReference type="KEGG" id="pgri:PgNI_01348"/>
<dbReference type="RefSeq" id="XP_030987656.1">
    <property type="nucleotide sequence ID" value="XM_031121421.1"/>
</dbReference>
<reference evidence="4" key="2">
    <citation type="submission" date="2019-10" db="EMBL/GenBank/DDBJ databases">
        <authorList>
            <consortium name="NCBI Genome Project"/>
        </authorList>
    </citation>
    <scope>NUCLEOTIDE SEQUENCE</scope>
    <source>
        <strain evidence="4">NI907</strain>
    </source>
</reference>
<feature type="compositionally biased region" description="Polar residues" evidence="2">
    <location>
        <begin position="638"/>
        <end position="652"/>
    </location>
</feature>
<feature type="compositionally biased region" description="Basic and acidic residues" evidence="2">
    <location>
        <begin position="40"/>
        <end position="58"/>
    </location>
</feature>
<keyword evidence="3" id="KW-1185">Reference proteome</keyword>
<feature type="compositionally biased region" description="Low complexity" evidence="2">
    <location>
        <begin position="455"/>
        <end position="493"/>
    </location>
</feature>
<dbReference type="GeneID" id="41956335"/>
<name>A0A6P8BKK9_PYRGI</name>
<dbReference type="Proteomes" id="UP000515153">
    <property type="component" value="Unplaced"/>
</dbReference>
<evidence type="ECO:0000256" key="2">
    <source>
        <dbReference type="SAM" id="MobiDB-lite"/>
    </source>
</evidence>
<keyword evidence="1" id="KW-0175">Coiled coil</keyword>
<feature type="compositionally biased region" description="Low complexity" evidence="2">
    <location>
        <begin position="538"/>
        <end position="560"/>
    </location>
</feature>
<dbReference type="AlphaFoldDB" id="A0A6P8BKK9"/>
<gene>
    <name evidence="4" type="ORF">PgNI_01348</name>
</gene>
<protein>
    <submittedName>
        <fullName evidence="4">Uncharacterized protein</fullName>
    </submittedName>
</protein>
<organism evidence="3 4">
    <name type="scientific">Pyricularia grisea</name>
    <name type="common">Crabgrass-specific blast fungus</name>
    <name type="synonym">Magnaporthe grisea</name>
    <dbReference type="NCBI Taxonomy" id="148305"/>
    <lineage>
        <taxon>Eukaryota</taxon>
        <taxon>Fungi</taxon>
        <taxon>Dikarya</taxon>
        <taxon>Ascomycota</taxon>
        <taxon>Pezizomycotina</taxon>
        <taxon>Sordariomycetes</taxon>
        <taxon>Sordariomycetidae</taxon>
        <taxon>Magnaporthales</taxon>
        <taxon>Pyriculariaceae</taxon>
        <taxon>Pyricularia</taxon>
    </lineage>
</organism>
<feature type="coiled-coil region" evidence="1">
    <location>
        <begin position="334"/>
        <end position="365"/>
    </location>
</feature>
<evidence type="ECO:0000313" key="3">
    <source>
        <dbReference type="Proteomes" id="UP000515153"/>
    </source>
</evidence>
<proteinExistence type="predicted"/>
<feature type="region of interest" description="Disordered" evidence="2">
    <location>
        <begin position="40"/>
        <end position="144"/>
    </location>
</feature>
<evidence type="ECO:0000313" key="4">
    <source>
        <dbReference type="RefSeq" id="XP_030987656.1"/>
    </source>
</evidence>
<reference evidence="4" key="1">
    <citation type="journal article" date="2019" name="Mol. Biol. Evol.">
        <title>Blast fungal genomes show frequent chromosomal changes, gene gains and losses, and effector gene turnover.</title>
        <authorList>
            <person name="Gomez Luciano L.B."/>
            <person name="Jason Tsai I."/>
            <person name="Chuma I."/>
            <person name="Tosa Y."/>
            <person name="Chen Y.H."/>
            <person name="Li J.Y."/>
            <person name="Li M.Y."/>
            <person name="Jade Lu M.Y."/>
            <person name="Nakayashiki H."/>
            <person name="Li W.H."/>
        </authorList>
    </citation>
    <scope>NUCLEOTIDE SEQUENCE</scope>
    <source>
        <strain evidence="4">NI907</strain>
    </source>
</reference>
<feature type="compositionally biased region" description="Acidic residues" evidence="2">
    <location>
        <begin position="561"/>
        <end position="579"/>
    </location>
</feature>
<evidence type="ECO:0000256" key="1">
    <source>
        <dbReference type="SAM" id="Coils"/>
    </source>
</evidence>
<feature type="compositionally biased region" description="Low complexity" evidence="2">
    <location>
        <begin position="78"/>
        <end position="87"/>
    </location>
</feature>